<name>A0A248UHD5_9HYPH</name>
<protein>
    <submittedName>
        <fullName evidence="1">Uncharacterized protein</fullName>
    </submittedName>
</protein>
<dbReference type="KEGG" id="och:CES85_0621"/>
<dbReference type="EMBL" id="CP022604">
    <property type="protein sequence ID" value="ASV86233.1"/>
    <property type="molecule type" value="Genomic_DNA"/>
</dbReference>
<organism evidence="1 2">
    <name type="scientific">Ochrobactrum quorumnocens</name>
    <dbReference type="NCBI Taxonomy" id="271865"/>
    <lineage>
        <taxon>Bacteria</taxon>
        <taxon>Pseudomonadati</taxon>
        <taxon>Pseudomonadota</taxon>
        <taxon>Alphaproteobacteria</taxon>
        <taxon>Hyphomicrobiales</taxon>
        <taxon>Brucellaceae</taxon>
        <taxon>Brucella/Ochrobactrum group</taxon>
        <taxon>Ochrobactrum</taxon>
    </lineage>
</organism>
<evidence type="ECO:0000313" key="1">
    <source>
        <dbReference type="EMBL" id="ASV86233.1"/>
    </source>
</evidence>
<dbReference type="AlphaFoldDB" id="A0A248UHD5"/>
<gene>
    <name evidence="1" type="ORF">CES85_0621</name>
</gene>
<evidence type="ECO:0000313" key="2">
    <source>
        <dbReference type="Proteomes" id="UP000215256"/>
    </source>
</evidence>
<accession>A0A248UHD5</accession>
<reference evidence="1 2" key="1">
    <citation type="submission" date="2017-07" db="EMBL/GenBank/DDBJ databases">
        <title>Phylogenetic study on the rhizospheric bacterium Ochrobactrum sp. A44.</title>
        <authorList>
            <person name="Krzyzanowska D.M."/>
            <person name="Ossowicki A."/>
            <person name="Rajewska M."/>
            <person name="Maciag T."/>
            <person name="Kaczynski Z."/>
            <person name="Czerwicka M."/>
            <person name="Jafra S."/>
        </authorList>
    </citation>
    <scope>NUCLEOTIDE SEQUENCE [LARGE SCALE GENOMIC DNA]</scope>
    <source>
        <strain evidence="1 2">A44</strain>
    </source>
</reference>
<dbReference type="Proteomes" id="UP000215256">
    <property type="component" value="Chromosome 1"/>
</dbReference>
<proteinExistence type="predicted"/>
<sequence>MQAKSQPDPSLTALVNFPRFQRALPNMLCSKFEPLFYAKPRKQFASGVLGADKAGGIEAVSASVTLS</sequence>